<comment type="caution">
    <text evidence="1">The sequence shown here is derived from an EMBL/GenBank/DDBJ whole genome shotgun (WGS) entry which is preliminary data.</text>
</comment>
<gene>
    <name evidence="1" type="ORF">D5S19_04145</name>
</gene>
<sequence length="119" mass="12502">MDVGRLGSLIAMLEQAGERLSGANARLGELRSRDLGSRDVDAAGGEFRDRWGYGIRKIGEFSGVVAEGLSRAKQVYAEMEEKVAGAFGKGGGGRPALSPVDVPPVGRSGIAARLEGRSW</sequence>
<organism evidence="1 2">
    <name type="scientific">Amycolatopsis panacis</name>
    <dbReference type="NCBI Taxonomy" id="2340917"/>
    <lineage>
        <taxon>Bacteria</taxon>
        <taxon>Bacillati</taxon>
        <taxon>Actinomycetota</taxon>
        <taxon>Actinomycetes</taxon>
        <taxon>Pseudonocardiales</taxon>
        <taxon>Pseudonocardiaceae</taxon>
        <taxon>Amycolatopsis</taxon>
    </lineage>
</organism>
<name>A0A419I9U6_9PSEU</name>
<accession>A0A419I9U6</accession>
<dbReference type="Proteomes" id="UP000285112">
    <property type="component" value="Unassembled WGS sequence"/>
</dbReference>
<reference evidence="1 2" key="1">
    <citation type="submission" date="2018-09" db="EMBL/GenBank/DDBJ databases">
        <title>YIM PH 21725 draft genome.</title>
        <authorList>
            <person name="Miao C."/>
        </authorList>
    </citation>
    <scope>NUCLEOTIDE SEQUENCE [LARGE SCALE GENOMIC DNA]</scope>
    <source>
        <strain evidence="2">YIM PH21725</strain>
    </source>
</reference>
<evidence type="ECO:0000313" key="2">
    <source>
        <dbReference type="Proteomes" id="UP000285112"/>
    </source>
</evidence>
<protein>
    <submittedName>
        <fullName evidence="1">Uncharacterized protein</fullName>
    </submittedName>
</protein>
<proteinExistence type="predicted"/>
<evidence type="ECO:0000313" key="1">
    <source>
        <dbReference type="EMBL" id="RJQ89647.1"/>
    </source>
</evidence>
<keyword evidence="2" id="KW-1185">Reference proteome</keyword>
<dbReference type="EMBL" id="QZFV01000054">
    <property type="protein sequence ID" value="RJQ89647.1"/>
    <property type="molecule type" value="Genomic_DNA"/>
</dbReference>
<dbReference type="AlphaFoldDB" id="A0A419I9U6"/>